<name>A0A3P3XLL3_9SPIR</name>
<organism evidence="1">
    <name type="scientific">uncultured spirochete</name>
    <dbReference type="NCBI Taxonomy" id="156406"/>
    <lineage>
        <taxon>Bacteria</taxon>
        <taxon>Pseudomonadati</taxon>
        <taxon>Spirochaetota</taxon>
        <taxon>Spirochaetia</taxon>
        <taxon>Spirochaetales</taxon>
        <taxon>environmental samples</taxon>
    </lineage>
</organism>
<dbReference type="AlphaFoldDB" id="A0A3P3XLL3"/>
<keyword evidence="1" id="KW-0167">Capsid protein</keyword>
<protein>
    <submittedName>
        <fullName evidence="1">P22 coat protein</fullName>
    </submittedName>
</protein>
<dbReference type="EMBL" id="FWDM01000037">
    <property type="protein sequence ID" value="SLM15579.1"/>
    <property type="molecule type" value="Genomic_DNA"/>
</dbReference>
<reference evidence="1" key="1">
    <citation type="submission" date="2017-02" db="EMBL/GenBank/DDBJ databases">
        <authorList>
            <person name="Regsiter A."/>
            <person name="William W."/>
        </authorList>
    </citation>
    <scope>NUCLEOTIDE SEQUENCE</scope>
    <source>
        <strain evidence="1">Bib</strain>
    </source>
</reference>
<evidence type="ECO:0000313" key="1">
    <source>
        <dbReference type="EMBL" id="SLM15579.1"/>
    </source>
</evidence>
<proteinExistence type="predicted"/>
<keyword evidence="1" id="KW-0946">Virion</keyword>
<gene>
    <name evidence="1" type="ORF">SPIROBIBN47_50072</name>
</gene>
<sequence length="380" mass="40453">MANLFTALAPILFSAAQEVSAEDTGALQAITLNFDDKQVAKDDIVAVPIASGGTPVDFVPGNVSPQGDSDTASTVDVRITASKKRSWHLTGEQRRSLENAGTDKEWLRLKLMQEMRSLRNAAEADCVAAIVQGASRATGTAGTTPFSSSLDELIAVRRILKDNGCPMADAQFVCDSAAETNLLKLSAIQQAYAAGSDEERRSGVIKRQFGFEIRTSAQITQHQKGTGTNYLTNATTPMAKGDTATTLSGASGSGTILEGDILSFEGDPNLYVSHAGISAAQQVLRIGRPGVRQAIGTSTPISIGNSYTPCLGFDRGAVVGIMRPPVMPENPTMQQALISDMRGLTYLLLEIAQYGQITWELHLAWGFKVVMHEHVALLLG</sequence>
<accession>A0A3P3XLL3</accession>